<feature type="signal peptide" evidence="1">
    <location>
        <begin position="1"/>
        <end position="19"/>
    </location>
</feature>
<name>A0A8J2JRI9_9HEXA</name>
<sequence length="189" mass="21472">MNTLLFTVAFCYVIQFSVTIRNHRGCEDDRAEYMHLVLPPECITMNVTNKVCTPTQEPPPFTVHAELNEHETVKVSFGNEYGDYGSIPISHIALAAEDASKPYVKIGNFVGLQDFEKEELTIWCCDLQSDHNMISVEKEYQDMGEANFKWVPGGYKGRVIFFATVISGDQCFRSLRSNILTFPSESKKR</sequence>
<proteinExistence type="predicted"/>
<accession>A0A8J2JRI9</accession>
<evidence type="ECO:0000313" key="3">
    <source>
        <dbReference type="EMBL" id="CAG7720119.1"/>
    </source>
</evidence>
<evidence type="ECO:0000259" key="2">
    <source>
        <dbReference type="Pfam" id="PF02014"/>
    </source>
</evidence>
<feature type="domain" description="Reelin" evidence="2">
    <location>
        <begin position="42"/>
        <end position="171"/>
    </location>
</feature>
<reference evidence="3" key="1">
    <citation type="submission" date="2021-06" db="EMBL/GenBank/DDBJ databases">
        <authorList>
            <person name="Hodson N. C."/>
            <person name="Mongue J. A."/>
            <person name="Jaron S. K."/>
        </authorList>
    </citation>
    <scope>NUCLEOTIDE SEQUENCE</scope>
</reference>
<protein>
    <recommendedName>
        <fullName evidence="2">Reelin domain-containing protein</fullName>
    </recommendedName>
</protein>
<keyword evidence="4" id="KW-1185">Reference proteome</keyword>
<keyword evidence="1" id="KW-0732">Signal</keyword>
<evidence type="ECO:0000256" key="1">
    <source>
        <dbReference type="SAM" id="SignalP"/>
    </source>
</evidence>
<gene>
    <name evidence="3" type="ORF">AFUS01_LOCUS9407</name>
</gene>
<dbReference type="Proteomes" id="UP000708208">
    <property type="component" value="Unassembled WGS sequence"/>
</dbReference>
<dbReference type="EMBL" id="CAJVCH010067468">
    <property type="protein sequence ID" value="CAG7720119.1"/>
    <property type="molecule type" value="Genomic_DNA"/>
</dbReference>
<organism evidence="3 4">
    <name type="scientific">Allacma fusca</name>
    <dbReference type="NCBI Taxonomy" id="39272"/>
    <lineage>
        <taxon>Eukaryota</taxon>
        <taxon>Metazoa</taxon>
        <taxon>Ecdysozoa</taxon>
        <taxon>Arthropoda</taxon>
        <taxon>Hexapoda</taxon>
        <taxon>Collembola</taxon>
        <taxon>Symphypleona</taxon>
        <taxon>Sminthuridae</taxon>
        <taxon>Allacma</taxon>
    </lineage>
</organism>
<comment type="caution">
    <text evidence="3">The sequence shown here is derived from an EMBL/GenBank/DDBJ whole genome shotgun (WGS) entry which is preliminary data.</text>
</comment>
<dbReference type="AlphaFoldDB" id="A0A8J2JRI9"/>
<dbReference type="InterPro" id="IPR002861">
    <property type="entry name" value="Reeler_dom"/>
</dbReference>
<feature type="chain" id="PRO_5035275159" description="Reelin domain-containing protein" evidence="1">
    <location>
        <begin position="20"/>
        <end position="189"/>
    </location>
</feature>
<evidence type="ECO:0000313" key="4">
    <source>
        <dbReference type="Proteomes" id="UP000708208"/>
    </source>
</evidence>
<dbReference type="Pfam" id="PF02014">
    <property type="entry name" value="Reeler"/>
    <property type="match status" value="1"/>
</dbReference>